<feature type="domain" description="Putative heavy-metal chelation" evidence="2">
    <location>
        <begin position="154"/>
        <end position="269"/>
    </location>
</feature>
<feature type="domain" description="DUF4213" evidence="3">
    <location>
        <begin position="33"/>
        <end position="113"/>
    </location>
</feature>
<dbReference type="Gene3D" id="3.40.50.11590">
    <property type="match status" value="1"/>
</dbReference>
<dbReference type="OrthoDB" id="9806942at2"/>
<evidence type="ECO:0000259" key="2">
    <source>
        <dbReference type="Pfam" id="PF04016"/>
    </source>
</evidence>
<protein>
    <recommendedName>
        <fullName evidence="6">Fis family transcriptional regulator</fullName>
    </recommendedName>
</protein>
<dbReference type="RefSeq" id="WP_123191761.1">
    <property type="nucleotide sequence ID" value="NZ_QICD01000005.1"/>
</dbReference>
<evidence type="ECO:0000313" key="4">
    <source>
        <dbReference type="EMBL" id="RNL46933.1"/>
    </source>
</evidence>
<accession>A0A3N0BHK4</accession>
<proteinExistence type="predicted"/>
<dbReference type="AlphaFoldDB" id="A0A3N0BHK4"/>
<evidence type="ECO:0000259" key="3">
    <source>
        <dbReference type="Pfam" id="PF13938"/>
    </source>
</evidence>
<reference evidence="5" key="1">
    <citation type="submission" date="2018-05" db="EMBL/GenBank/DDBJ databases">
        <title>Genome Sequencing of selected type strains of the family Eggerthellaceae.</title>
        <authorList>
            <person name="Danylec N."/>
            <person name="Stoll D.A."/>
            <person name="Doetsch A."/>
            <person name="Huch M."/>
        </authorList>
    </citation>
    <scope>NUCLEOTIDE SEQUENCE [LARGE SCALE GENOMIC DNA]</scope>
    <source>
        <strain evidence="5">DSM 16106</strain>
    </source>
</reference>
<dbReference type="Proteomes" id="UP000278632">
    <property type="component" value="Unassembled WGS sequence"/>
</dbReference>
<comment type="caution">
    <text evidence="4">The sequence shown here is derived from an EMBL/GenBank/DDBJ whole genome shotgun (WGS) entry which is preliminary data.</text>
</comment>
<evidence type="ECO:0000256" key="1">
    <source>
        <dbReference type="SAM" id="MobiDB-lite"/>
    </source>
</evidence>
<organism evidence="4 5">
    <name type="scientific">Paraeggerthella hongkongensis</name>
    <dbReference type="NCBI Taxonomy" id="230658"/>
    <lineage>
        <taxon>Bacteria</taxon>
        <taxon>Bacillati</taxon>
        <taxon>Actinomycetota</taxon>
        <taxon>Coriobacteriia</taxon>
        <taxon>Eggerthellales</taxon>
        <taxon>Eggerthellaceae</taxon>
        <taxon>Paraeggerthella</taxon>
    </lineage>
</organism>
<dbReference type="SUPFAM" id="SSF159713">
    <property type="entry name" value="Dhaf3308-like"/>
    <property type="match status" value="1"/>
</dbReference>
<feature type="compositionally biased region" description="Polar residues" evidence="1">
    <location>
        <begin position="1"/>
        <end position="11"/>
    </location>
</feature>
<dbReference type="InterPro" id="IPR007161">
    <property type="entry name" value="DUF364"/>
</dbReference>
<gene>
    <name evidence="4" type="ORF">DMP08_04440</name>
</gene>
<evidence type="ECO:0008006" key="6">
    <source>
        <dbReference type="Google" id="ProtNLM"/>
    </source>
</evidence>
<dbReference type="Pfam" id="PF04016">
    <property type="entry name" value="DUF364"/>
    <property type="match status" value="1"/>
</dbReference>
<evidence type="ECO:0000313" key="5">
    <source>
        <dbReference type="Proteomes" id="UP000278632"/>
    </source>
</evidence>
<keyword evidence="5" id="KW-1185">Reference proteome</keyword>
<sequence>MERSENNTCSNAREAETGDSSGTLQNRSPWEFYDLLIKGIPEDLAVHDYCLGTHWSYVEADCGMGVSFTCKGGAKRQAKNDLRRCSLRAMAQLAKSWCFEEATLGVAALNAYYAQKHLLDPLGAVYDEPVERPDGTVRSKDAFELYRPRIAAQGNANVVVVGHFPHVDRIAEYANLTVLERNCSQPLDTPDPACEYVVPMADYAFVTGVTIINKTAPRLLDLAKNATTVMVGPSVVMSSQLFDRGVDMLAGSVVADPEKARFAVKSGAGQFFGEALQMTSITRKRA</sequence>
<dbReference type="Pfam" id="PF13938">
    <property type="entry name" value="DUF4213"/>
    <property type="match status" value="1"/>
</dbReference>
<dbReference type="Gene3D" id="3.30.390.100">
    <property type="match status" value="1"/>
</dbReference>
<feature type="region of interest" description="Disordered" evidence="1">
    <location>
        <begin position="1"/>
        <end position="23"/>
    </location>
</feature>
<dbReference type="EMBL" id="QICD01000005">
    <property type="protein sequence ID" value="RNL46933.1"/>
    <property type="molecule type" value="Genomic_DNA"/>
</dbReference>
<dbReference type="InterPro" id="IPR025251">
    <property type="entry name" value="DUF4213"/>
</dbReference>
<name>A0A3N0BHK4_9ACTN</name>